<feature type="compositionally biased region" description="Low complexity" evidence="1">
    <location>
        <begin position="132"/>
        <end position="142"/>
    </location>
</feature>
<reference evidence="2" key="1">
    <citation type="submission" date="2021-01" db="EMBL/GenBank/DDBJ databases">
        <title>Modified the classification status of verrucomicrobia.</title>
        <authorList>
            <person name="Feng X."/>
        </authorList>
    </citation>
    <scope>NUCLEOTIDE SEQUENCE</scope>
    <source>
        <strain evidence="2">KCTC 12986</strain>
    </source>
</reference>
<comment type="caution">
    <text evidence="2">The sequence shown here is derived from an EMBL/GenBank/DDBJ whole genome shotgun (WGS) entry which is preliminary data.</text>
</comment>
<feature type="region of interest" description="Disordered" evidence="1">
    <location>
        <begin position="126"/>
        <end position="180"/>
    </location>
</feature>
<evidence type="ECO:0008006" key="4">
    <source>
        <dbReference type="Google" id="ProtNLM"/>
    </source>
</evidence>
<sequence>MPTLGMAKRRLAREEKYECIVAHADPMPAGQPLGQIEVSVTAEIAARLQVKFPLIPAPRRDPSPRGEPLPFPRPARSPVPTALADAEVCAEPSPVEILIPEALSLEKAEAIIKSFAQEWMICEVEPSEEASPEPVIPAASPESRPRKATEKPSLPASETAAPSPGATAEVPKEHSRPSERLEDISQKIFQEPATPFPEPSLLPASLLTRRSLAGLVDLLLAAGLFLLTEHWWGMGPAGGVTVLFLLFRDSLGLRREASPGKRLLGLRMEARGPGPLASRWLAGALRNLALLLAPVEFALLYVREEEADTRGLRLGDQWAHTRVVRHRPTPTRQAKWLPD</sequence>
<proteinExistence type="predicted"/>
<gene>
    <name evidence="2" type="ORF">JIN78_01120</name>
</gene>
<protein>
    <recommendedName>
        <fullName evidence="4">RDD family protein</fullName>
    </recommendedName>
</protein>
<dbReference type="RefSeq" id="WP_377174476.1">
    <property type="nucleotide sequence ID" value="NZ_JBHUJA010000034.1"/>
</dbReference>
<keyword evidence="3" id="KW-1185">Reference proteome</keyword>
<feature type="compositionally biased region" description="Basic and acidic residues" evidence="1">
    <location>
        <begin position="170"/>
        <end position="180"/>
    </location>
</feature>
<dbReference type="EMBL" id="JAENIO010000002">
    <property type="protein sequence ID" value="MBK1832646.1"/>
    <property type="molecule type" value="Genomic_DNA"/>
</dbReference>
<organism evidence="2 3">
    <name type="scientific">Roseibacillus ishigakijimensis</name>
    <dbReference type="NCBI Taxonomy" id="454146"/>
    <lineage>
        <taxon>Bacteria</taxon>
        <taxon>Pseudomonadati</taxon>
        <taxon>Verrucomicrobiota</taxon>
        <taxon>Verrucomicrobiia</taxon>
        <taxon>Verrucomicrobiales</taxon>
        <taxon>Verrucomicrobiaceae</taxon>
        <taxon>Roseibacillus</taxon>
    </lineage>
</organism>
<evidence type="ECO:0000256" key="1">
    <source>
        <dbReference type="SAM" id="MobiDB-lite"/>
    </source>
</evidence>
<evidence type="ECO:0000313" key="2">
    <source>
        <dbReference type="EMBL" id="MBK1832646.1"/>
    </source>
</evidence>
<dbReference type="Proteomes" id="UP000604083">
    <property type="component" value="Unassembled WGS sequence"/>
</dbReference>
<accession>A0A934RNI1</accession>
<dbReference type="AlphaFoldDB" id="A0A934RNI1"/>
<evidence type="ECO:0000313" key="3">
    <source>
        <dbReference type="Proteomes" id="UP000604083"/>
    </source>
</evidence>
<name>A0A934RNI1_9BACT</name>